<accession>A0A3B0N103</accession>
<dbReference type="VEuPathDB" id="PiroplasmaDB:TA20465"/>
<sequence>MDEGHKPHLIPYRKDSTQVFFKVDKKNKNQPSNKSDFTPAKNKPVESVERKRCDCGGSIHGLFSNCMSCGRLSCNLEKEGPCMDCNSYVYPVDSPNIPKDHLENPEYKNAINLRDKLLSFDNMYQSEEFKVTDLKSGWFEEFNDIYNDKPVVPEFEKTDQGIVGG</sequence>
<dbReference type="GO" id="GO:0005634">
    <property type="term" value="C:nucleus"/>
    <property type="evidence" value="ECO:0007669"/>
    <property type="project" value="InterPro"/>
</dbReference>
<protein>
    <submittedName>
        <fullName evidence="3">Zinc finger motif, C2HC5-type, putative</fullName>
    </submittedName>
</protein>
<evidence type="ECO:0000313" key="2">
    <source>
        <dbReference type="EMBL" id="SVP88668.1"/>
    </source>
</evidence>
<dbReference type="PANTHER" id="PTHR12963">
    <property type="entry name" value="THYROID RECEPTOR INTERACTING PROTEIN RELATED"/>
    <property type="match status" value="1"/>
</dbReference>
<dbReference type="InterPro" id="IPR039128">
    <property type="entry name" value="TRIP4-like"/>
</dbReference>
<dbReference type="EMBL" id="UIVS01000001">
    <property type="protein sequence ID" value="SVP89821.1"/>
    <property type="molecule type" value="Genomic_DNA"/>
</dbReference>
<dbReference type="GO" id="GO:0072344">
    <property type="term" value="P:rescue of stalled ribosome"/>
    <property type="evidence" value="ECO:0007669"/>
    <property type="project" value="InterPro"/>
</dbReference>
<dbReference type="EMBL" id="UIVT01000001">
    <property type="protein sequence ID" value="SVP88668.1"/>
    <property type="molecule type" value="Genomic_DNA"/>
</dbReference>
<dbReference type="GO" id="GO:0008270">
    <property type="term" value="F:zinc ion binding"/>
    <property type="evidence" value="ECO:0007669"/>
    <property type="project" value="InterPro"/>
</dbReference>
<reference evidence="3" key="1">
    <citation type="submission" date="2018-07" db="EMBL/GenBank/DDBJ databases">
        <authorList>
            <person name="Quirk P.G."/>
            <person name="Krulwich T.A."/>
        </authorList>
    </citation>
    <scope>NUCLEOTIDE SEQUENCE</scope>
    <source>
        <strain evidence="3">Anand</strain>
    </source>
</reference>
<evidence type="ECO:0000313" key="3">
    <source>
        <dbReference type="EMBL" id="SVP89821.1"/>
    </source>
</evidence>
<proteinExistence type="predicted"/>
<feature type="domain" description="TRIP4/RQT4 C2HC5-type zinc finger" evidence="1">
    <location>
        <begin position="50"/>
        <end position="91"/>
    </location>
</feature>
<dbReference type="AlphaFoldDB" id="A0A3B0N103"/>
<name>A0A3B0N103_THEAN</name>
<dbReference type="InterPro" id="IPR009349">
    <property type="entry name" value="TRIP4/RQT4_C2HC5_Znf"/>
</dbReference>
<gene>
    <name evidence="2" type="ORF">TAT_000052500</name>
    <name evidence="3" type="ORF">TAV_000052200</name>
</gene>
<dbReference type="GO" id="GO:0045893">
    <property type="term" value="P:positive regulation of DNA-templated transcription"/>
    <property type="evidence" value="ECO:0007669"/>
    <property type="project" value="TreeGrafter"/>
</dbReference>
<evidence type="ECO:0000259" key="1">
    <source>
        <dbReference type="Pfam" id="PF06221"/>
    </source>
</evidence>
<dbReference type="GO" id="GO:0180022">
    <property type="term" value="C:RQC-trigger complex"/>
    <property type="evidence" value="ECO:0007669"/>
    <property type="project" value="InterPro"/>
</dbReference>
<dbReference type="Pfam" id="PF06221">
    <property type="entry name" value="zf-C2HC5"/>
    <property type="match status" value="1"/>
</dbReference>
<dbReference type="PANTHER" id="PTHR12963:SF4">
    <property type="entry name" value="ACTIVATING SIGNAL COINTEGRATOR 1"/>
    <property type="match status" value="1"/>
</dbReference>
<organism evidence="3">
    <name type="scientific">Theileria annulata</name>
    <dbReference type="NCBI Taxonomy" id="5874"/>
    <lineage>
        <taxon>Eukaryota</taxon>
        <taxon>Sar</taxon>
        <taxon>Alveolata</taxon>
        <taxon>Apicomplexa</taxon>
        <taxon>Aconoidasida</taxon>
        <taxon>Piroplasmida</taxon>
        <taxon>Theileriidae</taxon>
        <taxon>Theileria</taxon>
    </lineage>
</organism>